<evidence type="ECO:0000313" key="1">
    <source>
        <dbReference type="EMBL" id="KTT72249.1"/>
    </source>
</evidence>
<organism evidence="1 2">
    <name type="scientific">Sphingomonas endophytica</name>
    <dbReference type="NCBI Taxonomy" id="869719"/>
    <lineage>
        <taxon>Bacteria</taxon>
        <taxon>Pseudomonadati</taxon>
        <taxon>Pseudomonadota</taxon>
        <taxon>Alphaproteobacteria</taxon>
        <taxon>Sphingomonadales</taxon>
        <taxon>Sphingomonadaceae</taxon>
        <taxon>Sphingomonas</taxon>
    </lineage>
</organism>
<sequence>MQFLIDFAEEDPEFQAILARASNYAVVQGVVIDIDRLWLHLWATQGRRSGDRLRRLLRYYPDFDLFEYGDGGFLDPFIPSQPLSRQDIETWRPDDWEWLAEDSGRLFKRWPLVVKVCLRPQAGPDERIPTAAELYDGDGRLQVEVEVRPRARLASNPRRAYSPLLGGVSIGTGAADFGTLGVILTDAGGKHYGLTCSHVVAQGTAVTQPALRDMRSAGIIGTSILSSVLTGCAQGTRCNPWSGITANEIDAALIDMDGSVTPSVLEILDIGHLTGITSRAALTTGQTVEVMGRTSGLNSLRLGGLAAWYSFDHHGQDYCFRNLFEVESPYGRPGAIRQGDSGASVCAPGPAGTEWAGLIAGHDAFKGYAIYAESIAQWLAANGYRLQLR</sequence>
<dbReference type="SUPFAM" id="SSF50494">
    <property type="entry name" value="Trypsin-like serine proteases"/>
    <property type="match status" value="1"/>
</dbReference>
<proteinExistence type="predicted"/>
<dbReference type="AlphaFoldDB" id="A0A147I2U2"/>
<dbReference type="PATRIC" id="fig|869719.3.peg.1613"/>
<keyword evidence="2" id="KW-1185">Reference proteome</keyword>
<gene>
    <name evidence="1" type="ORF">NS334_09450</name>
</gene>
<comment type="caution">
    <text evidence="1">The sequence shown here is derived from an EMBL/GenBank/DDBJ whole genome shotgun (WGS) entry which is preliminary data.</text>
</comment>
<evidence type="ECO:0000313" key="2">
    <source>
        <dbReference type="Proteomes" id="UP000074310"/>
    </source>
</evidence>
<dbReference type="EMBL" id="LDTB01000028">
    <property type="protein sequence ID" value="KTT72249.1"/>
    <property type="molecule type" value="Genomic_DNA"/>
</dbReference>
<dbReference type="Proteomes" id="UP000074310">
    <property type="component" value="Unassembled WGS sequence"/>
</dbReference>
<protein>
    <submittedName>
        <fullName evidence="1">Uncharacterized protein</fullName>
    </submittedName>
</protein>
<reference evidence="1 2" key="1">
    <citation type="journal article" date="2016" name="Front. Microbiol.">
        <title>Genomic Resource of Rice Seed Associated Bacteria.</title>
        <authorList>
            <person name="Midha S."/>
            <person name="Bansal K."/>
            <person name="Sharma S."/>
            <person name="Kumar N."/>
            <person name="Patil P.P."/>
            <person name="Chaudhry V."/>
            <person name="Patil P.B."/>
        </authorList>
    </citation>
    <scope>NUCLEOTIDE SEQUENCE [LARGE SCALE GENOMIC DNA]</scope>
    <source>
        <strain evidence="1 2">NS334</strain>
    </source>
</reference>
<dbReference type="RefSeq" id="WP_058755723.1">
    <property type="nucleotide sequence ID" value="NZ_LDTB01000028.1"/>
</dbReference>
<dbReference type="OrthoDB" id="359414at2"/>
<dbReference type="InterPro" id="IPR009003">
    <property type="entry name" value="Peptidase_S1_PA"/>
</dbReference>
<accession>A0A147I2U2</accession>
<name>A0A147I2U2_9SPHN</name>